<evidence type="ECO:0000313" key="2">
    <source>
        <dbReference type="Proteomes" id="UP000297792"/>
    </source>
</evidence>
<gene>
    <name evidence="1" type="ORF">EJD98_25275</name>
</gene>
<name>A0A4Z0HKW2_MYCPR</name>
<dbReference type="AlphaFoldDB" id="A0A4Z0HKW2"/>
<dbReference type="Proteomes" id="UP000297792">
    <property type="component" value="Unassembled WGS sequence"/>
</dbReference>
<dbReference type="EMBL" id="RWKA01000018">
    <property type="protein sequence ID" value="TGB37865.1"/>
    <property type="molecule type" value="Genomic_DNA"/>
</dbReference>
<organism evidence="1 2">
    <name type="scientific">Mycolicibacterium peregrinum</name>
    <name type="common">Mycobacterium peregrinum</name>
    <dbReference type="NCBI Taxonomy" id="43304"/>
    <lineage>
        <taxon>Bacteria</taxon>
        <taxon>Bacillati</taxon>
        <taxon>Actinomycetota</taxon>
        <taxon>Actinomycetes</taxon>
        <taxon>Mycobacteriales</taxon>
        <taxon>Mycobacteriaceae</taxon>
        <taxon>Mycolicibacterium</taxon>
    </lineage>
</organism>
<proteinExistence type="predicted"/>
<evidence type="ECO:0000313" key="1">
    <source>
        <dbReference type="EMBL" id="TGB37865.1"/>
    </source>
</evidence>
<comment type="caution">
    <text evidence="1">The sequence shown here is derived from an EMBL/GenBank/DDBJ whole genome shotgun (WGS) entry which is preliminary data.</text>
</comment>
<accession>A0A4Z0HKW2</accession>
<keyword evidence="2" id="KW-1185">Reference proteome</keyword>
<sequence length="106" mass="11961">MGFAPVQLLVEPTYQAMRFNGTYADAKDLVDGIQAVLTARTLVRGEVIGLVEGEMPPEWRVRLVRPDGTELYAYTNWWVVAYSTGLIEVYEDGPYRAKFTLPEGME</sequence>
<protein>
    <submittedName>
        <fullName evidence="1">Uncharacterized protein</fullName>
    </submittedName>
</protein>
<reference evidence="1 2" key="1">
    <citation type="submission" date="2018-12" db="EMBL/GenBank/DDBJ databases">
        <title>Draft genome sequences of Mycolicibacterium peregrinum isolated from a pig with lymphadenitis and from soil on the same Japanese pig farm.</title>
        <authorList>
            <person name="Komatsu T."/>
            <person name="Ohya K."/>
            <person name="Sawai K."/>
            <person name="Odoi J.O."/>
            <person name="Otsu K."/>
            <person name="Ota A."/>
            <person name="Ito T."/>
            <person name="Kawai M."/>
            <person name="Maruyama F."/>
        </authorList>
    </citation>
    <scope>NUCLEOTIDE SEQUENCE [LARGE SCALE GENOMIC DNA]</scope>
    <source>
        <strain evidence="1 2">138</strain>
    </source>
</reference>
<dbReference type="RefSeq" id="WP_135361701.1">
    <property type="nucleotide sequence ID" value="NZ_RWJZ01000016.1"/>
</dbReference>